<dbReference type="SUPFAM" id="SSF53474">
    <property type="entry name" value="alpha/beta-Hydrolases"/>
    <property type="match status" value="1"/>
</dbReference>
<dbReference type="InterPro" id="IPR050471">
    <property type="entry name" value="AB_hydrolase"/>
</dbReference>
<dbReference type="EMBL" id="FQ312005">
    <property type="protein sequence ID" value="CBW27106.1"/>
    <property type="molecule type" value="Genomic_DNA"/>
</dbReference>
<dbReference type="Proteomes" id="UP000008963">
    <property type="component" value="Chromosome"/>
</dbReference>
<reference evidence="3" key="1">
    <citation type="journal article" date="2013" name="ISME J.">
        <title>A small predatory core genome in the divergent marine Bacteriovorax marinus SJ and the terrestrial Bdellovibrio bacteriovorus.</title>
        <authorList>
            <person name="Crossman L.C."/>
            <person name="Chen H."/>
            <person name="Cerdeno-Tarraga A.M."/>
            <person name="Brooks K."/>
            <person name="Quail M.A."/>
            <person name="Pineiro S.A."/>
            <person name="Hobley L."/>
            <person name="Sockett R.E."/>
            <person name="Bentley S.D."/>
            <person name="Parkhill J."/>
            <person name="Williams H.N."/>
            <person name="Stine O.C."/>
        </authorList>
    </citation>
    <scope>NUCLEOTIDE SEQUENCE [LARGE SCALE GENOMIC DNA]</scope>
    <source>
        <strain evidence="3">ATCC BAA-682 / DSM 15412 / SJ</strain>
    </source>
</reference>
<dbReference type="OrthoDB" id="5290302at2"/>
<gene>
    <name evidence="2" type="ordered locus">BMS_2306</name>
</gene>
<dbReference type="AlphaFoldDB" id="E1X4D4"/>
<evidence type="ECO:0000259" key="1">
    <source>
        <dbReference type="Pfam" id="PF00561"/>
    </source>
</evidence>
<dbReference type="InterPro" id="IPR000073">
    <property type="entry name" value="AB_hydrolase_1"/>
</dbReference>
<evidence type="ECO:0000313" key="3">
    <source>
        <dbReference type="Proteomes" id="UP000008963"/>
    </source>
</evidence>
<feature type="domain" description="AB hydrolase-1" evidence="1">
    <location>
        <begin position="10"/>
        <end position="233"/>
    </location>
</feature>
<evidence type="ECO:0000313" key="2">
    <source>
        <dbReference type="EMBL" id="CBW27106.1"/>
    </source>
</evidence>
<keyword evidence="3" id="KW-1185">Reference proteome</keyword>
<dbReference type="KEGG" id="bmx:BMS_2306"/>
<organism evidence="2 3">
    <name type="scientific">Halobacteriovorax marinus (strain ATCC BAA-682 / DSM 15412 / SJ)</name>
    <name type="common">Bacteriovorax marinus</name>
    <dbReference type="NCBI Taxonomy" id="862908"/>
    <lineage>
        <taxon>Bacteria</taxon>
        <taxon>Pseudomonadati</taxon>
        <taxon>Bdellovibrionota</taxon>
        <taxon>Bacteriovoracia</taxon>
        <taxon>Bacteriovoracales</taxon>
        <taxon>Halobacteriovoraceae</taxon>
        <taxon>Halobacteriovorax</taxon>
    </lineage>
</organism>
<dbReference type="PANTHER" id="PTHR43433:SF1">
    <property type="entry name" value="BLL5160 PROTEIN"/>
    <property type="match status" value="1"/>
</dbReference>
<dbReference type="InterPro" id="IPR029058">
    <property type="entry name" value="AB_hydrolase_fold"/>
</dbReference>
<sequence>MEKVNWVLLRGLAREKGHWASFDKRMQSAFNGDVLCLDLPGAGDNLNEQVPLSIDEMTDFIREKWLQQRGDKKWSLLAISLGGMISLNWSSRYPEDFQQLVTINTSSKKFSGVFERISPLAIRTLLSTLFINDAHKRESLILSLITNHENVDKQIAKDWAQLAKTRHIKIISFLRQLFAASKFRLPDQIAIPYLALAAQKDRFTSSECSRKIASHFGAKLELHPSAGHDLPIDDGDWIIEKIKEHRLTL</sequence>
<dbReference type="RefSeq" id="WP_014244883.1">
    <property type="nucleotide sequence ID" value="NC_016620.1"/>
</dbReference>
<dbReference type="GO" id="GO:0016787">
    <property type="term" value="F:hydrolase activity"/>
    <property type="evidence" value="ECO:0007669"/>
    <property type="project" value="UniProtKB-KW"/>
</dbReference>
<keyword evidence="2" id="KW-0378">Hydrolase</keyword>
<dbReference type="STRING" id="862908.BMS_2306"/>
<dbReference type="eggNOG" id="COG2267">
    <property type="taxonomic scope" value="Bacteria"/>
</dbReference>
<dbReference type="PANTHER" id="PTHR43433">
    <property type="entry name" value="HYDROLASE, ALPHA/BETA FOLD FAMILY PROTEIN"/>
    <property type="match status" value="1"/>
</dbReference>
<dbReference type="HOGENOM" id="CLU_075806_0_0_7"/>
<dbReference type="Gene3D" id="3.40.50.1820">
    <property type="entry name" value="alpha/beta hydrolase"/>
    <property type="match status" value="1"/>
</dbReference>
<dbReference type="Pfam" id="PF00561">
    <property type="entry name" value="Abhydrolase_1"/>
    <property type="match status" value="1"/>
</dbReference>
<protein>
    <submittedName>
        <fullName evidence="2">Hydrolase</fullName>
    </submittedName>
</protein>
<dbReference type="PATRIC" id="fig|862908.3.peg.2195"/>
<proteinExistence type="predicted"/>
<name>E1X4D4_HALMS</name>
<accession>E1X4D4</accession>